<dbReference type="GO" id="GO:0000272">
    <property type="term" value="P:polysaccharide catabolic process"/>
    <property type="evidence" value="ECO:0007669"/>
    <property type="project" value="UniProtKB-KW"/>
</dbReference>
<dbReference type="PROSITE" id="PS52008">
    <property type="entry name" value="GH81"/>
    <property type="match status" value="1"/>
</dbReference>
<feature type="compositionally biased region" description="Basic residues" evidence="9">
    <location>
        <begin position="450"/>
        <end position="479"/>
    </location>
</feature>
<evidence type="ECO:0000256" key="5">
    <source>
        <dbReference type="ARBA" id="ARBA00023277"/>
    </source>
</evidence>
<sequence length="604" mass="66066">MKVRESASFTTSQKASAVLPALPRSNGVDAARLRGYLNEVVNASDPFSGATDTYWTGKALGRLAQLVPVADQIGETATRDRLLGLLKGRLQDWFTAGGANEFSYDQDWKTLTGYPASYGSDTELNDHHFHYGYYVYAAAIVAQYDQGWAADSAWGGMVKTLVRDTANPSRTDTAFPFLRGFDIYAGHSWASGHQGFAAGNNQESSSESTNLSTALILWGSATGDTSLRDLGTFLLTTEAESIAQYWFDADEQVFPSSYGHDTAGMVWGSGAAYSTWWTANPEEIHGINVLPVTGGSLHLGGEKAAIRRNIAEMERENGGPAVEWRDILWEFQSLADPGTAKSKWDAGNAGYTPEQGESKAHTYHWISTLDSSAPRTPPSPVTSPRPPSSPRARAGPTRPTTTAPLPVPSPSPTASPLRTGPFHGDRHGYRLGGPRPRSGPAGRQHLPAPQRRHPDHGVGHHGRQRHHRLRRRRQPRRHPVPAPRLRGTRRQRHPHAGRADRVPAPGGRGHVGRSGPAGPDQLRPHRRRHLRPHGDVPLLRDRPGHRLGGVQPGPRPGIVHRHPGQPHRRHRTPRGVERHRQRHVEAADGDGQVRGGDPVQLTPR</sequence>
<evidence type="ECO:0000259" key="10">
    <source>
        <dbReference type="Pfam" id="PF17652"/>
    </source>
</evidence>
<evidence type="ECO:0000256" key="4">
    <source>
        <dbReference type="ARBA" id="ARBA00022801"/>
    </source>
</evidence>
<proteinExistence type="inferred from homology"/>
<evidence type="ECO:0000256" key="9">
    <source>
        <dbReference type="SAM" id="MobiDB-lite"/>
    </source>
</evidence>
<dbReference type="AlphaFoldDB" id="A0AAT9HIJ9"/>
<comment type="catalytic activity">
    <reaction evidence="1">
        <text>Hydrolysis of (1-&gt;3)-beta-D-glucosidic linkages in (1-&gt;3)-beta-D-glucans.</text>
        <dbReference type="EC" id="3.2.1.39"/>
    </reaction>
</comment>
<dbReference type="PANTHER" id="PTHR31983:SF0">
    <property type="entry name" value="GLUCAN ENDO-1,3-BETA-D-GLUCOSIDASE 2"/>
    <property type="match status" value="1"/>
</dbReference>
<keyword evidence="7" id="KW-0961">Cell wall biogenesis/degradation</keyword>
<feature type="region of interest" description="Disordered" evidence="9">
    <location>
        <begin position="338"/>
        <end position="357"/>
    </location>
</feature>
<evidence type="ECO:0000256" key="3">
    <source>
        <dbReference type="ARBA" id="ARBA00012780"/>
    </source>
</evidence>
<evidence type="ECO:0000256" key="8">
    <source>
        <dbReference type="ARBA" id="ARBA00023326"/>
    </source>
</evidence>
<feature type="compositionally biased region" description="Basic residues" evidence="9">
    <location>
        <begin position="486"/>
        <end position="496"/>
    </location>
</feature>
<dbReference type="EMBL" id="AP035768">
    <property type="protein sequence ID" value="BFO17244.1"/>
    <property type="molecule type" value="Genomic_DNA"/>
</dbReference>
<organism evidence="11">
    <name type="scientific">Streptomyces haneummycinicus</name>
    <dbReference type="NCBI Taxonomy" id="3074435"/>
    <lineage>
        <taxon>Bacteria</taxon>
        <taxon>Bacillati</taxon>
        <taxon>Actinomycetota</taxon>
        <taxon>Actinomycetes</taxon>
        <taxon>Kitasatosporales</taxon>
        <taxon>Streptomycetaceae</taxon>
        <taxon>Streptomyces</taxon>
    </lineage>
</organism>
<evidence type="ECO:0000256" key="6">
    <source>
        <dbReference type="ARBA" id="ARBA00023295"/>
    </source>
</evidence>
<evidence type="ECO:0000256" key="2">
    <source>
        <dbReference type="ARBA" id="ARBA00010730"/>
    </source>
</evidence>
<name>A0AAT9HIJ9_9ACTN</name>
<protein>
    <recommendedName>
        <fullName evidence="3">glucan endo-1,3-beta-D-glucosidase</fullName>
        <ecNumber evidence="3">3.2.1.39</ecNumber>
    </recommendedName>
</protein>
<accession>A0AAT9HIJ9</accession>
<feature type="domain" description="Glycosyl hydrolase family 81 C-terminal" evidence="10">
    <location>
        <begin position="48"/>
        <end position="348"/>
    </location>
</feature>
<dbReference type="GO" id="GO:0042973">
    <property type="term" value="F:glucan endo-1,3-beta-D-glucosidase activity"/>
    <property type="evidence" value="ECO:0007669"/>
    <property type="project" value="UniProtKB-EC"/>
</dbReference>
<dbReference type="InterPro" id="IPR005200">
    <property type="entry name" value="Endo-beta-glucanase"/>
</dbReference>
<feature type="compositionally biased region" description="Pro residues" evidence="9">
    <location>
        <begin position="375"/>
        <end position="389"/>
    </location>
</feature>
<reference evidence="11" key="1">
    <citation type="submission" date="2024-06" db="EMBL/GenBank/DDBJ databases">
        <authorList>
            <consortium name="consrtm"/>
            <person name="Uemura M."/>
            <person name="Terahara T."/>
        </authorList>
    </citation>
    <scope>NUCLEOTIDE SEQUENCE</scope>
    <source>
        <strain evidence="11">KM77-8</strain>
    </source>
</reference>
<dbReference type="InterPro" id="IPR040720">
    <property type="entry name" value="GH81_C"/>
</dbReference>
<evidence type="ECO:0000313" key="11">
    <source>
        <dbReference type="EMBL" id="BFO17244.1"/>
    </source>
</evidence>
<feature type="compositionally biased region" description="Basic and acidic residues" evidence="9">
    <location>
        <begin position="574"/>
        <end position="586"/>
    </location>
</feature>
<feature type="compositionally biased region" description="Basic and acidic residues" evidence="9">
    <location>
        <begin position="532"/>
        <end position="544"/>
    </location>
</feature>
<evidence type="ECO:0000256" key="1">
    <source>
        <dbReference type="ARBA" id="ARBA00000382"/>
    </source>
</evidence>
<reference evidence="11" key="2">
    <citation type="submission" date="2024-07" db="EMBL/GenBank/DDBJ databases">
        <title>Streptomyces haneummycinica sp. nov., a new antibiotic-producing actinobacterium isolated from marine sediment.</title>
        <authorList>
            <person name="Uemura M."/>
            <person name="Hamada M."/>
            <person name="Hirano S."/>
            <person name="Kobayashi K."/>
            <person name="Ohshiro T."/>
            <person name="Kobayashi T."/>
            <person name="Terahara T."/>
        </authorList>
    </citation>
    <scope>NUCLEOTIDE SEQUENCE</scope>
    <source>
        <strain evidence="11">KM77-8</strain>
    </source>
</reference>
<gene>
    <name evidence="11" type="ORF">SHKM778_36320</name>
</gene>
<feature type="region of interest" description="Disordered" evidence="9">
    <location>
        <begin position="369"/>
        <end position="604"/>
    </location>
</feature>
<comment type="similarity">
    <text evidence="2">Belongs to the glycosyl hydrolase 81 family.</text>
</comment>
<keyword evidence="6" id="KW-0326">Glycosidase</keyword>
<dbReference type="Pfam" id="PF17652">
    <property type="entry name" value="Glyco_hydro81C"/>
    <property type="match status" value="1"/>
</dbReference>
<feature type="compositionally biased region" description="Basic residues" evidence="9">
    <location>
        <begin position="558"/>
        <end position="573"/>
    </location>
</feature>
<keyword evidence="8" id="KW-0624">Polysaccharide degradation</keyword>
<keyword evidence="5" id="KW-0119">Carbohydrate metabolism</keyword>
<keyword evidence="4" id="KW-0378">Hydrolase</keyword>
<feature type="compositionally biased region" description="Low complexity" evidence="9">
    <location>
        <begin position="432"/>
        <end position="443"/>
    </location>
</feature>
<dbReference type="EC" id="3.2.1.39" evidence="3"/>
<dbReference type="GO" id="GO:0071555">
    <property type="term" value="P:cell wall organization"/>
    <property type="evidence" value="ECO:0007669"/>
    <property type="project" value="UniProtKB-KW"/>
</dbReference>
<feature type="compositionally biased region" description="Low complexity" evidence="9">
    <location>
        <begin position="390"/>
        <end position="404"/>
    </location>
</feature>
<dbReference type="GO" id="GO:0052861">
    <property type="term" value="F:endo-1,3(4)-beta-glucanase activity"/>
    <property type="evidence" value="ECO:0007669"/>
    <property type="project" value="InterPro"/>
</dbReference>
<evidence type="ECO:0000256" key="7">
    <source>
        <dbReference type="ARBA" id="ARBA00023316"/>
    </source>
</evidence>
<dbReference type="PANTHER" id="PTHR31983">
    <property type="entry name" value="ENDO-1,3(4)-BETA-GLUCANASE 1"/>
    <property type="match status" value="1"/>
</dbReference>